<organism evidence="1 2">
    <name type="scientific">Crotalaria pallida</name>
    <name type="common">Smooth rattlebox</name>
    <name type="synonym">Crotalaria striata</name>
    <dbReference type="NCBI Taxonomy" id="3830"/>
    <lineage>
        <taxon>Eukaryota</taxon>
        <taxon>Viridiplantae</taxon>
        <taxon>Streptophyta</taxon>
        <taxon>Embryophyta</taxon>
        <taxon>Tracheophyta</taxon>
        <taxon>Spermatophyta</taxon>
        <taxon>Magnoliopsida</taxon>
        <taxon>eudicotyledons</taxon>
        <taxon>Gunneridae</taxon>
        <taxon>Pentapetalae</taxon>
        <taxon>rosids</taxon>
        <taxon>fabids</taxon>
        <taxon>Fabales</taxon>
        <taxon>Fabaceae</taxon>
        <taxon>Papilionoideae</taxon>
        <taxon>50 kb inversion clade</taxon>
        <taxon>genistoids sensu lato</taxon>
        <taxon>core genistoids</taxon>
        <taxon>Crotalarieae</taxon>
        <taxon>Crotalaria</taxon>
    </lineage>
</organism>
<dbReference type="AlphaFoldDB" id="A0AAN9F1I6"/>
<accession>A0AAN9F1I6</accession>
<evidence type="ECO:0000313" key="2">
    <source>
        <dbReference type="Proteomes" id="UP001372338"/>
    </source>
</evidence>
<dbReference type="Proteomes" id="UP001372338">
    <property type="component" value="Unassembled WGS sequence"/>
</dbReference>
<keyword evidence="2" id="KW-1185">Reference proteome</keyword>
<comment type="caution">
    <text evidence="1">The sequence shown here is derived from an EMBL/GenBank/DDBJ whole genome shotgun (WGS) entry which is preliminary data.</text>
</comment>
<reference evidence="1 2" key="1">
    <citation type="submission" date="2024-01" db="EMBL/GenBank/DDBJ databases">
        <title>The genomes of 5 underutilized Papilionoideae crops provide insights into root nodulation and disease resistanc.</title>
        <authorList>
            <person name="Yuan L."/>
        </authorList>
    </citation>
    <scope>NUCLEOTIDE SEQUENCE [LARGE SCALE GENOMIC DNA]</scope>
    <source>
        <strain evidence="1">ZHUSHIDOU_FW_LH</strain>
        <tissue evidence="1">Leaf</tissue>
    </source>
</reference>
<name>A0AAN9F1I6_CROPI</name>
<proteinExistence type="predicted"/>
<protein>
    <submittedName>
        <fullName evidence="1">Uncharacterized protein</fullName>
    </submittedName>
</protein>
<gene>
    <name evidence="1" type="ORF">RIF29_19310</name>
</gene>
<sequence>MSITTRWTAPPSHCLLRSQEQHPPSAALLLRLNDALLVVLHVGCFCCTTKTKASRSDGDMVVKGTTAAAPFFILPG</sequence>
<dbReference type="EMBL" id="JAYWIO010000004">
    <property type="protein sequence ID" value="KAK7266660.1"/>
    <property type="molecule type" value="Genomic_DNA"/>
</dbReference>
<evidence type="ECO:0000313" key="1">
    <source>
        <dbReference type="EMBL" id="KAK7266660.1"/>
    </source>
</evidence>